<keyword evidence="3" id="KW-1185">Reference proteome</keyword>
<dbReference type="EMBL" id="PGOL01000341">
    <property type="protein sequence ID" value="PKI72077.1"/>
    <property type="molecule type" value="Genomic_DNA"/>
</dbReference>
<comment type="caution">
    <text evidence="2">The sequence shown here is derived from an EMBL/GenBank/DDBJ whole genome shotgun (WGS) entry which is preliminary data.</text>
</comment>
<evidence type="ECO:0000313" key="2">
    <source>
        <dbReference type="EMBL" id="PKI72077.1"/>
    </source>
</evidence>
<proteinExistence type="predicted"/>
<evidence type="ECO:0000256" key="1">
    <source>
        <dbReference type="SAM" id="MobiDB-lite"/>
    </source>
</evidence>
<organism evidence="2 3">
    <name type="scientific">Punica granatum</name>
    <name type="common">Pomegranate</name>
    <dbReference type="NCBI Taxonomy" id="22663"/>
    <lineage>
        <taxon>Eukaryota</taxon>
        <taxon>Viridiplantae</taxon>
        <taxon>Streptophyta</taxon>
        <taxon>Embryophyta</taxon>
        <taxon>Tracheophyta</taxon>
        <taxon>Spermatophyta</taxon>
        <taxon>Magnoliopsida</taxon>
        <taxon>eudicotyledons</taxon>
        <taxon>Gunneridae</taxon>
        <taxon>Pentapetalae</taxon>
        <taxon>rosids</taxon>
        <taxon>malvids</taxon>
        <taxon>Myrtales</taxon>
        <taxon>Lythraceae</taxon>
        <taxon>Punica</taxon>
    </lineage>
</organism>
<evidence type="ECO:0000313" key="3">
    <source>
        <dbReference type="Proteomes" id="UP000233551"/>
    </source>
</evidence>
<dbReference type="AlphaFoldDB" id="A0A2I0KUC0"/>
<dbReference type="Proteomes" id="UP000233551">
    <property type="component" value="Unassembled WGS sequence"/>
</dbReference>
<feature type="compositionally biased region" description="Basic and acidic residues" evidence="1">
    <location>
        <begin position="131"/>
        <end position="146"/>
    </location>
</feature>
<reference evidence="2 3" key="1">
    <citation type="submission" date="2017-11" db="EMBL/GenBank/DDBJ databases">
        <title>De-novo sequencing of pomegranate (Punica granatum L.) genome.</title>
        <authorList>
            <person name="Akparov Z."/>
            <person name="Amiraslanov A."/>
            <person name="Hajiyeva S."/>
            <person name="Abbasov M."/>
            <person name="Kaur K."/>
            <person name="Hamwieh A."/>
            <person name="Solovyev V."/>
            <person name="Salamov A."/>
            <person name="Braich B."/>
            <person name="Kosarev P."/>
            <person name="Mahmoud A."/>
            <person name="Hajiyev E."/>
            <person name="Babayeva S."/>
            <person name="Izzatullayeva V."/>
            <person name="Mammadov A."/>
            <person name="Mammadov A."/>
            <person name="Sharifova S."/>
            <person name="Ojaghi J."/>
            <person name="Eynullazada K."/>
            <person name="Bayramov B."/>
            <person name="Abdulazimova A."/>
            <person name="Shahmuradov I."/>
        </authorList>
    </citation>
    <scope>NUCLEOTIDE SEQUENCE [LARGE SCALE GENOMIC DNA]</scope>
    <source>
        <strain evidence="3">cv. AG2017</strain>
        <tissue evidence="2">Leaf</tissue>
    </source>
</reference>
<protein>
    <submittedName>
        <fullName evidence="2">Uncharacterized protein</fullName>
    </submittedName>
</protein>
<feature type="region of interest" description="Disordered" evidence="1">
    <location>
        <begin position="122"/>
        <end position="195"/>
    </location>
</feature>
<accession>A0A2I0KUC0</accession>
<name>A0A2I0KUC0_PUNGR</name>
<sequence>MAHCTVKIAGFLDSSRLVMKRSTAKPRDSPSSRLTSSPCLGMRCNTMKIKGLSSSRLAMGHTMEIVGLLVSCRLVSPRHGTWYGDIAQNTNQRVHLLHNQYGDGNSGTPRLVSSSLTSSWNVVRGHRTKHQSKEDSSSGMREEKEAQSPCSRPHIEVKPEGPGDSTKTPLTRPSCTSPHSSFYIGSSPNVPVVPR</sequence>
<feature type="compositionally biased region" description="Polar residues" evidence="1">
    <location>
        <begin position="165"/>
        <end position="189"/>
    </location>
</feature>
<gene>
    <name evidence="2" type="ORF">CRG98_007534</name>
</gene>